<comment type="cofactor">
    <cofactor evidence="15">
        <name>Ca(2+)</name>
        <dbReference type="ChEBI" id="CHEBI:29108"/>
    </cofactor>
    <text evidence="15">Binds 1 Ca(2+) ion per subunit.</text>
</comment>
<dbReference type="GO" id="GO:0006508">
    <property type="term" value="P:proteolysis"/>
    <property type="evidence" value="ECO:0007669"/>
    <property type="project" value="UniProtKB-KW"/>
</dbReference>
<dbReference type="InterPro" id="IPR030400">
    <property type="entry name" value="Sedolisin_dom"/>
</dbReference>
<evidence type="ECO:0000256" key="4">
    <source>
        <dbReference type="ARBA" id="ARBA00012462"/>
    </source>
</evidence>
<feature type="chain" id="PRO_5025587279" description="tripeptidyl-peptidase II" evidence="16">
    <location>
        <begin position="18"/>
        <end position="611"/>
    </location>
</feature>
<keyword evidence="10 15" id="KW-0720">Serine protease</keyword>
<dbReference type="PANTHER" id="PTHR14218:SF39">
    <property type="entry name" value="PEPTIDASE S53 DOMAIN-CONTAINING PROTEIN"/>
    <property type="match status" value="1"/>
</dbReference>
<name>A0A6A6X1G9_9PLEO</name>
<protein>
    <recommendedName>
        <fullName evidence="4">tripeptidyl-peptidase II</fullName>
        <ecNumber evidence="4">3.4.14.10</ecNumber>
    </recommendedName>
</protein>
<comment type="catalytic activity">
    <reaction evidence="1">
        <text>Release of an N-terminal tripeptide from a polypeptide.</text>
        <dbReference type="EC" id="3.4.14.10"/>
    </reaction>
</comment>
<keyword evidence="13" id="KW-0865">Zymogen</keyword>
<feature type="binding site" evidence="15">
    <location>
        <position position="581"/>
    </location>
    <ligand>
        <name>Ca(2+)</name>
        <dbReference type="ChEBI" id="CHEBI:29108"/>
    </ligand>
</feature>
<dbReference type="GO" id="GO:0046872">
    <property type="term" value="F:metal ion binding"/>
    <property type="evidence" value="ECO:0007669"/>
    <property type="project" value="UniProtKB-UniRule"/>
</dbReference>
<evidence type="ECO:0000256" key="1">
    <source>
        <dbReference type="ARBA" id="ARBA00001910"/>
    </source>
</evidence>
<evidence type="ECO:0000256" key="6">
    <source>
        <dbReference type="ARBA" id="ARBA00022670"/>
    </source>
</evidence>
<keyword evidence="12" id="KW-0843">Virulence</keyword>
<dbReference type="CDD" id="cd11377">
    <property type="entry name" value="Pro-peptidase_S53"/>
    <property type="match status" value="1"/>
</dbReference>
<dbReference type="OrthoDB" id="409122at2759"/>
<dbReference type="Pfam" id="PF09286">
    <property type="entry name" value="Pro-kuma_activ"/>
    <property type="match status" value="1"/>
</dbReference>
<feature type="active site" description="Charge relay system" evidence="15">
    <location>
        <position position="298"/>
    </location>
</feature>
<evidence type="ECO:0000256" key="3">
    <source>
        <dbReference type="ARBA" id="ARBA00004239"/>
    </source>
</evidence>
<dbReference type="AlphaFoldDB" id="A0A6A6X1G9"/>
<evidence type="ECO:0000313" key="19">
    <source>
        <dbReference type="Proteomes" id="UP000799757"/>
    </source>
</evidence>
<evidence type="ECO:0000256" key="14">
    <source>
        <dbReference type="ARBA" id="ARBA00023180"/>
    </source>
</evidence>
<evidence type="ECO:0000256" key="16">
    <source>
        <dbReference type="SAM" id="SignalP"/>
    </source>
</evidence>
<accession>A0A6A6X1G9</accession>
<feature type="binding site" evidence="15">
    <location>
        <position position="579"/>
    </location>
    <ligand>
        <name>Ca(2+)</name>
        <dbReference type="ChEBI" id="CHEBI:29108"/>
    </ligand>
</feature>
<evidence type="ECO:0000256" key="8">
    <source>
        <dbReference type="ARBA" id="ARBA00022729"/>
    </source>
</evidence>
<evidence type="ECO:0000256" key="2">
    <source>
        <dbReference type="ARBA" id="ARBA00002451"/>
    </source>
</evidence>
<dbReference type="EMBL" id="MU002097">
    <property type="protein sequence ID" value="KAF2790041.1"/>
    <property type="molecule type" value="Genomic_DNA"/>
</dbReference>
<keyword evidence="11 15" id="KW-0106">Calcium</keyword>
<feature type="signal peptide" evidence="16">
    <location>
        <begin position="1"/>
        <end position="17"/>
    </location>
</feature>
<dbReference type="FunFam" id="3.40.50.200:FF:000015">
    <property type="entry name" value="Tripeptidyl peptidase A"/>
    <property type="match status" value="1"/>
</dbReference>
<comment type="subcellular location">
    <subcellularLocation>
        <location evidence="3">Secreted</location>
        <location evidence="3">Extracellular space</location>
    </subcellularLocation>
</comment>
<dbReference type="PANTHER" id="PTHR14218">
    <property type="entry name" value="PROTEASE S8 TRIPEPTIDYL PEPTIDASE I CLN2"/>
    <property type="match status" value="1"/>
</dbReference>
<dbReference type="InterPro" id="IPR050819">
    <property type="entry name" value="Tripeptidyl-peptidase_I"/>
</dbReference>
<dbReference type="CDD" id="cd04056">
    <property type="entry name" value="Peptidases_S53"/>
    <property type="match status" value="1"/>
</dbReference>
<reference evidence="18" key="1">
    <citation type="journal article" date="2020" name="Stud. Mycol.">
        <title>101 Dothideomycetes genomes: a test case for predicting lifestyles and emergence of pathogens.</title>
        <authorList>
            <person name="Haridas S."/>
            <person name="Albert R."/>
            <person name="Binder M."/>
            <person name="Bloem J."/>
            <person name="Labutti K."/>
            <person name="Salamov A."/>
            <person name="Andreopoulos B."/>
            <person name="Baker S."/>
            <person name="Barry K."/>
            <person name="Bills G."/>
            <person name="Bluhm B."/>
            <person name="Cannon C."/>
            <person name="Castanera R."/>
            <person name="Culley D."/>
            <person name="Daum C."/>
            <person name="Ezra D."/>
            <person name="Gonzalez J."/>
            <person name="Henrissat B."/>
            <person name="Kuo A."/>
            <person name="Liang C."/>
            <person name="Lipzen A."/>
            <person name="Lutzoni F."/>
            <person name="Magnuson J."/>
            <person name="Mondo S."/>
            <person name="Nolan M."/>
            <person name="Ohm R."/>
            <person name="Pangilinan J."/>
            <person name="Park H.-J."/>
            <person name="Ramirez L."/>
            <person name="Alfaro M."/>
            <person name="Sun H."/>
            <person name="Tritt A."/>
            <person name="Yoshinaga Y."/>
            <person name="Zwiers L.-H."/>
            <person name="Turgeon B."/>
            <person name="Goodwin S."/>
            <person name="Spatafora J."/>
            <person name="Crous P."/>
            <person name="Grigoriev I."/>
        </authorList>
    </citation>
    <scope>NUCLEOTIDE SEQUENCE</scope>
    <source>
        <strain evidence="18">CBS 109.77</strain>
    </source>
</reference>
<evidence type="ECO:0000313" key="18">
    <source>
        <dbReference type="EMBL" id="KAF2790041.1"/>
    </source>
</evidence>
<dbReference type="GO" id="GO:0004252">
    <property type="term" value="F:serine-type endopeptidase activity"/>
    <property type="evidence" value="ECO:0007669"/>
    <property type="project" value="UniProtKB-UniRule"/>
</dbReference>
<dbReference type="GO" id="GO:0005576">
    <property type="term" value="C:extracellular region"/>
    <property type="evidence" value="ECO:0007669"/>
    <property type="project" value="UniProtKB-SubCell"/>
</dbReference>
<keyword evidence="7 15" id="KW-0479">Metal-binding</keyword>
<feature type="active site" description="Charge relay system" evidence="15">
    <location>
        <position position="518"/>
    </location>
</feature>
<sequence>MRSSVLLSVIFVGFGAATPLQQSRRYVVKETHRVPWDFVRQGDAPGDHRIRLQVGLKQDRFDELERHLYETSDPDDVRYGQHLTASEVNELVKPSDKSLRLVREWLYEHVDPEDITYSPASDFLSITLPISKVERLLETKYSVYRHTDGSTIVRTPEWKLPLHLHDHITAVQPTTSFIRTVPQSSMFLGSAGKKVQAKAHRRAGNGTVSKVCDADNVTPLCLRTLYETVNYVPQVPGENQIGLANYLGETNNRSDARIFLQNYRPEATAGADAYSIVSIANGTLQQTPNGPGEYFGMEGSLDVQTLLGISWPTPILSYSTGGEPPEIPDVDHPIVDNEPYLTWVNYVLEQDFVPQVISNSYEDNEQTVPLSYARVVCSQFAALSARGVSIIFGSGDGGVSGVQPGGSCLSNVNNQTQFIPLFPSSCPYITSVGGTFGFGPEVVAYHPENKYSSGGGFSNYFPRPKYQDAAVSGYLETIGDEFKGLYNCSGRAYPDIAAHSINYTIIWNGTMILGHGTSAATPTISAIISLLNDALIADGRAPLGFLNPWLYKRGKKAFVDVTSGSAIGCNTTGFPAVKGWDAVSGFGTPRFSKLLKAVGLSEDVSRPHVQQ</sequence>
<feature type="domain" description="Peptidase S53" evidence="17">
    <location>
        <begin position="216"/>
        <end position="601"/>
    </location>
</feature>
<evidence type="ECO:0000259" key="17">
    <source>
        <dbReference type="PROSITE" id="PS51695"/>
    </source>
</evidence>
<keyword evidence="14" id="KW-0325">Glycoprotein</keyword>
<evidence type="ECO:0000256" key="15">
    <source>
        <dbReference type="PROSITE-ProRule" id="PRU01032"/>
    </source>
</evidence>
<keyword evidence="8 16" id="KW-0732">Signal</keyword>
<evidence type="ECO:0000256" key="12">
    <source>
        <dbReference type="ARBA" id="ARBA00023026"/>
    </source>
</evidence>
<evidence type="ECO:0000256" key="11">
    <source>
        <dbReference type="ARBA" id="ARBA00022837"/>
    </source>
</evidence>
<gene>
    <name evidence="18" type="ORF">K505DRAFT_391566</name>
</gene>
<dbReference type="PROSITE" id="PS51695">
    <property type="entry name" value="SEDOLISIN"/>
    <property type="match status" value="1"/>
</dbReference>
<feature type="active site" description="Charge relay system" evidence="15">
    <location>
        <position position="302"/>
    </location>
</feature>
<evidence type="ECO:0000256" key="7">
    <source>
        <dbReference type="ARBA" id="ARBA00022723"/>
    </source>
</evidence>
<keyword evidence="19" id="KW-1185">Reference proteome</keyword>
<dbReference type="PROSITE" id="PS00138">
    <property type="entry name" value="SUBTILASE_SER"/>
    <property type="match status" value="1"/>
</dbReference>
<evidence type="ECO:0000256" key="9">
    <source>
        <dbReference type="ARBA" id="ARBA00022801"/>
    </source>
</evidence>
<organism evidence="18 19">
    <name type="scientific">Melanomma pulvis-pyrius CBS 109.77</name>
    <dbReference type="NCBI Taxonomy" id="1314802"/>
    <lineage>
        <taxon>Eukaryota</taxon>
        <taxon>Fungi</taxon>
        <taxon>Dikarya</taxon>
        <taxon>Ascomycota</taxon>
        <taxon>Pezizomycotina</taxon>
        <taxon>Dothideomycetes</taxon>
        <taxon>Pleosporomycetidae</taxon>
        <taxon>Pleosporales</taxon>
        <taxon>Melanommataceae</taxon>
        <taxon>Melanomma</taxon>
    </lineage>
</organism>
<feature type="binding site" evidence="15">
    <location>
        <position position="560"/>
    </location>
    <ligand>
        <name>Ca(2+)</name>
        <dbReference type="ChEBI" id="CHEBI:29108"/>
    </ligand>
</feature>
<dbReference type="SUPFAM" id="SSF54897">
    <property type="entry name" value="Protease propeptides/inhibitors"/>
    <property type="match status" value="1"/>
</dbReference>
<dbReference type="SMART" id="SM00944">
    <property type="entry name" value="Pro-kuma_activ"/>
    <property type="match status" value="1"/>
</dbReference>
<dbReference type="GO" id="GO:0008240">
    <property type="term" value="F:tripeptidyl-peptidase activity"/>
    <property type="evidence" value="ECO:0007669"/>
    <property type="project" value="UniProtKB-EC"/>
</dbReference>
<proteinExistence type="predicted"/>
<dbReference type="InterPro" id="IPR015366">
    <property type="entry name" value="S53_propep"/>
</dbReference>
<dbReference type="SUPFAM" id="SSF52743">
    <property type="entry name" value="Subtilisin-like"/>
    <property type="match status" value="1"/>
</dbReference>
<keyword evidence="9 15" id="KW-0378">Hydrolase</keyword>
<dbReference type="Gene3D" id="3.40.50.200">
    <property type="entry name" value="Peptidase S8/S53 domain"/>
    <property type="match status" value="1"/>
</dbReference>
<comment type="function">
    <text evidence="2">Secreted tripeptidyl-peptidase which degrades proteins at acidic pHs and is involved in virulence.</text>
</comment>
<dbReference type="InterPro" id="IPR023828">
    <property type="entry name" value="Peptidase_S8_Ser-AS"/>
</dbReference>
<dbReference type="Proteomes" id="UP000799757">
    <property type="component" value="Unassembled WGS sequence"/>
</dbReference>
<keyword evidence="6 15" id="KW-0645">Protease</keyword>
<feature type="binding site" evidence="15">
    <location>
        <position position="561"/>
    </location>
    <ligand>
        <name>Ca(2+)</name>
        <dbReference type="ChEBI" id="CHEBI:29108"/>
    </ligand>
</feature>
<evidence type="ECO:0000256" key="13">
    <source>
        <dbReference type="ARBA" id="ARBA00023145"/>
    </source>
</evidence>
<evidence type="ECO:0000256" key="5">
    <source>
        <dbReference type="ARBA" id="ARBA00022525"/>
    </source>
</evidence>
<dbReference type="EC" id="3.4.14.10" evidence="4"/>
<evidence type="ECO:0000256" key="10">
    <source>
        <dbReference type="ARBA" id="ARBA00022825"/>
    </source>
</evidence>
<keyword evidence="5" id="KW-0964">Secreted</keyword>
<dbReference type="InterPro" id="IPR036852">
    <property type="entry name" value="Peptidase_S8/S53_dom_sf"/>
</dbReference>